<proteinExistence type="predicted"/>
<dbReference type="Proteomes" id="UP000494172">
    <property type="component" value="Unassembled WGS sequence"/>
</dbReference>
<evidence type="ECO:0000313" key="2">
    <source>
        <dbReference type="Proteomes" id="UP000494172"/>
    </source>
</evidence>
<organism evidence="1 2">
    <name type="scientific">Burkholderia arboris</name>
    <dbReference type="NCBI Taxonomy" id="488730"/>
    <lineage>
        <taxon>Bacteria</taxon>
        <taxon>Pseudomonadati</taxon>
        <taxon>Pseudomonadota</taxon>
        <taxon>Betaproteobacteria</taxon>
        <taxon>Burkholderiales</taxon>
        <taxon>Burkholderiaceae</taxon>
        <taxon>Burkholderia</taxon>
        <taxon>Burkholderia cepacia complex</taxon>
    </lineage>
</organism>
<name>A0A9Q9SRT1_9BURK</name>
<accession>A0A9Q9SRT1</accession>
<gene>
    <name evidence="1" type="ORF">BAR24066_07385</name>
</gene>
<protein>
    <submittedName>
        <fullName evidence="1">Uncharacterized protein</fullName>
    </submittedName>
</protein>
<reference evidence="1 2" key="1">
    <citation type="submission" date="2019-09" db="EMBL/GenBank/DDBJ databases">
        <authorList>
            <person name="Depoorter E."/>
        </authorList>
    </citation>
    <scope>NUCLEOTIDE SEQUENCE [LARGE SCALE GENOMIC DNA]</scope>
    <source>
        <strain evidence="1">LMG 24066</strain>
    </source>
</reference>
<dbReference type="AntiFam" id="ANF00178">
    <property type="entry name" value="Shadow ORF (opposite dhbF)"/>
</dbReference>
<sequence length="212" mass="24699">MAGDGSGSIQPMAKWQRVHEEADHLCGRRVRSAFGHRADHDVAAACELRARDGERRLEHDERCDVVCSRDLPDLLHEIRREHVFGPSGAVRQSHRARPVRRQIQARGRTGEAFPPDLLQLREMPGVNVPLRPRRVVPVLQRERRECRQRAGGQRRIRVAEVAPDRRPRRGIHRDVVNRDHQDRTLRRLDEQRRAEDRAAEAIEQLRSLRLRE</sequence>
<comment type="caution">
    <text evidence="1">The sequence shown here is derived from an EMBL/GenBank/DDBJ whole genome shotgun (WGS) entry which is preliminary data.</text>
</comment>
<dbReference type="AlphaFoldDB" id="A0A9Q9SRT1"/>
<dbReference type="EMBL" id="CABVPX010000064">
    <property type="protein sequence ID" value="VWC46229.1"/>
    <property type="molecule type" value="Genomic_DNA"/>
</dbReference>
<evidence type="ECO:0000313" key="1">
    <source>
        <dbReference type="EMBL" id="VWC46229.1"/>
    </source>
</evidence>